<evidence type="ECO:0000313" key="2">
    <source>
        <dbReference type="EMBL" id="CAL8119774.1"/>
    </source>
</evidence>
<evidence type="ECO:0000256" key="1">
    <source>
        <dbReference type="SAM" id="MobiDB-lite"/>
    </source>
</evidence>
<feature type="region of interest" description="Disordered" evidence="1">
    <location>
        <begin position="166"/>
        <end position="189"/>
    </location>
</feature>
<dbReference type="Proteomes" id="UP001642540">
    <property type="component" value="Unassembled WGS sequence"/>
</dbReference>
<organism evidence="2 3">
    <name type="scientific">Orchesella dallaii</name>
    <dbReference type="NCBI Taxonomy" id="48710"/>
    <lineage>
        <taxon>Eukaryota</taxon>
        <taxon>Metazoa</taxon>
        <taxon>Ecdysozoa</taxon>
        <taxon>Arthropoda</taxon>
        <taxon>Hexapoda</taxon>
        <taxon>Collembola</taxon>
        <taxon>Entomobryomorpha</taxon>
        <taxon>Entomobryoidea</taxon>
        <taxon>Orchesellidae</taxon>
        <taxon>Orchesellinae</taxon>
        <taxon>Orchesella</taxon>
    </lineage>
</organism>
<name>A0ABP1R5A6_9HEXA</name>
<accession>A0ABP1R5A6</accession>
<gene>
    <name evidence="2" type="ORF">ODALV1_LOCUS18715</name>
</gene>
<proteinExistence type="predicted"/>
<dbReference type="EMBL" id="CAXLJM020000061">
    <property type="protein sequence ID" value="CAL8119774.1"/>
    <property type="molecule type" value="Genomic_DNA"/>
</dbReference>
<reference evidence="2 3" key="1">
    <citation type="submission" date="2024-08" db="EMBL/GenBank/DDBJ databases">
        <authorList>
            <person name="Cucini C."/>
            <person name="Frati F."/>
        </authorList>
    </citation>
    <scope>NUCLEOTIDE SEQUENCE [LARGE SCALE GENOMIC DNA]</scope>
</reference>
<keyword evidence="3" id="KW-1185">Reference proteome</keyword>
<comment type="caution">
    <text evidence="2">The sequence shown here is derived from an EMBL/GenBank/DDBJ whole genome shotgun (WGS) entry which is preliminary data.</text>
</comment>
<evidence type="ECO:0000313" key="3">
    <source>
        <dbReference type="Proteomes" id="UP001642540"/>
    </source>
</evidence>
<sequence length="242" mass="27572">MEAFSSPVLLSCLDNCVCGEKKGCTVEEYEAAETVISAEESTLRTYAKDEITELARMFGFPIAELVSDWQKLVSSVLSAPSWKTSRQTSDSNIFWALLLRDDKIAWTDMTRKSGFSIFNNIKTKARMGTSDAHVESILKILINGPRNVNEFDSFYYATNWLLRGKQKPRPTSELPPKTCEVPETSSEISDDTKISESEIHWFPFEIESLGFHDAYSVISKQKDFQENTKQKRSQDRIRSKIL</sequence>
<protein>
    <submittedName>
        <fullName evidence="2">Uncharacterized protein</fullName>
    </submittedName>
</protein>